<dbReference type="Gene3D" id="1.10.10.1450">
    <property type="match status" value="1"/>
</dbReference>
<evidence type="ECO:0000259" key="1">
    <source>
        <dbReference type="Pfam" id="PF17906"/>
    </source>
</evidence>
<protein>
    <recommendedName>
        <fullName evidence="1">Mos1 transposase HTH domain-containing protein</fullName>
    </recommendedName>
</protein>
<dbReference type="InterPro" id="IPR041426">
    <property type="entry name" value="Mos1_HTH"/>
</dbReference>
<proteinExistence type="predicted"/>
<accession>A0A4Y2U5E1</accession>
<dbReference type="InterPro" id="IPR052709">
    <property type="entry name" value="Transposase-MT_Hybrid"/>
</dbReference>
<name>A0A4Y2U5E1_ARAVE</name>
<feature type="domain" description="Mos1 transposase HTH" evidence="1">
    <location>
        <begin position="51"/>
        <end position="96"/>
    </location>
</feature>
<reference evidence="2 3" key="1">
    <citation type="journal article" date="2019" name="Sci. Rep.">
        <title>Orb-weaving spider Araneus ventricosus genome elucidates the spidroin gene catalogue.</title>
        <authorList>
            <person name="Kono N."/>
            <person name="Nakamura H."/>
            <person name="Ohtoshi R."/>
            <person name="Moran D.A.P."/>
            <person name="Shinohara A."/>
            <person name="Yoshida Y."/>
            <person name="Fujiwara M."/>
            <person name="Mori M."/>
            <person name="Tomita M."/>
            <person name="Arakawa K."/>
        </authorList>
    </citation>
    <scope>NUCLEOTIDE SEQUENCE [LARGE SCALE GENOMIC DNA]</scope>
</reference>
<dbReference type="OrthoDB" id="8191996at2759"/>
<dbReference type="Proteomes" id="UP000499080">
    <property type="component" value="Unassembled WGS sequence"/>
</dbReference>
<comment type="caution">
    <text evidence="2">The sequence shown here is derived from an EMBL/GenBank/DDBJ whole genome shotgun (WGS) entry which is preliminary data.</text>
</comment>
<organism evidence="2 3">
    <name type="scientific">Araneus ventricosus</name>
    <name type="common">Orbweaver spider</name>
    <name type="synonym">Epeira ventricosa</name>
    <dbReference type="NCBI Taxonomy" id="182803"/>
    <lineage>
        <taxon>Eukaryota</taxon>
        <taxon>Metazoa</taxon>
        <taxon>Ecdysozoa</taxon>
        <taxon>Arthropoda</taxon>
        <taxon>Chelicerata</taxon>
        <taxon>Arachnida</taxon>
        <taxon>Araneae</taxon>
        <taxon>Araneomorphae</taxon>
        <taxon>Entelegynae</taxon>
        <taxon>Araneoidea</taxon>
        <taxon>Araneidae</taxon>
        <taxon>Araneus</taxon>
    </lineage>
</organism>
<sequence>MRVEYLQLLSSHRHHYGRSRPYLSPFVSRVVVVICELECLQSIENPAECEIRSVIPFHNSKVVKATETHRQISEVYGENIMSEGMVRKWVIAFKDGRRNVHYEQRSGRPSYITKDLVES</sequence>
<evidence type="ECO:0000313" key="2">
    <source>
        <dbReference type="EMBL" id="GBO06840.1"/>
    </source>
</evidence>
<dbReference type="PANTHER" id="PTHR46060:SF1">
    <property type="entry name" value="MARINER MOS1 TRANSPOSASE-LIKE PROTEIN"/>
    <property type="match status" value="1"/>
</dbReference>
<dbReference type="EMBL" id="BGPR01033053">
    <property type="protein sequence ID" value="GBO06840.1"/>
    <property type="molecule type" value="Genomic_DNA"/>
</dbReference>
<dbReference type="PANTHER" id="PTHR46060">
    <property type="entry name" value="MARINER MOS1 TRANSPOSASE-LIKE PROTEIN"/>
    <property type="match status" value="1"/>
</dbReference>
<evidence type="ECO:0000313" key="3">
    <source>
        <dbReference type="Proteomes" id="UP000499080"/>
    </source>
</evidence>
<dbReference type="AlphaFoldDB" id="A0A4Y2U5E1"/>
<keyword evidence="3" id="KW-1185">Reference proteome</keyword>
<dbReference type="Pfam" id="PF17906">
    <property type="entry name" value="HTH_48"/>
    <property type="match status" value="1"/>
</dbReference>
<gene>
    <name evidence="2" type="ORF">AVEN_118206_1</name>
</gene>